<reference evidence="2 3" key="1">
    <citation type="submission" date="2020-08" db="EMBL/GenBank/DDBJ databases">
        <title>The genome sequence of type strain Novosphingobium piscinae KCTC 42194.</title>
        <authorList>
            <person name="Liu Y."/>
        </authorList>
    </citation>
    <scope>NUCLEOTIDE SEQUENCE [LARGE SCALE GENOMIC DNA]</scope>
    <source>
        <strain evidence="2 3">KCTC 42194</strain>
    </source>
</reference>
<evidence type="ECO:0000256" key="1">
    <source>
        <dbReference type="SAM" id="MobiDB-lite"/>
    </source>
</evidence>
<organism evidence="2 3">
    <name type="scientific">Novosphingobium piscinae</name>
    <dbReference type="NCBI Taxonomy" id="1507448"/>
    <lineage>
        <taxon>Bacteria</taxon>
        <taxon>Pseudomonadati</taxon>
        <taxon>Pseudomonadota</taxon>
        <taxon>Alphaproteobacteria</taxon>
        <taxon>Sphingomonadales</taxon>
        <taxon>Sphingomonadaceae</taxon>
        <taxon>Novosphingobium</taxon>
    </lineage>
</organism>
<comment type="caution">
    <text evidence="2">The sequence shown here is derived from an EMBL/GenBank/DDBJ whole genome shotgun (WGS) entry which is preliminary data.</text>
</comment>
<gene>
    <name evidence="2" type="ORF">H7F53_10980</name>
</gene>
<dbReference type="AlphaFoldDB" id="A0A7X1G0D7"/>
<dbReference type="EMBL" id="JACLAX010000010">
    <property type="protein sequence ID" value="MBC2669667.1"/>
    <property type="molecule type" value="Genomic_DNA"/>
</dbReference>
<name>A0A7X1G0D7_9SPHN</name>
<dbReference type="RefSeq" id="WP_379542844.1">
    <property type="nucleotide sequence ID" value="NZ_JBHRYI010000022.1"/>
</dbReference>
<keyword evidence="3" id="KW-1185">Reference proteome</keyword>
<evidence type="ECO:0000313" key="3">
    <source>
        <dbReference type="Proteomes" id="UP000551327"/>
    </source>
</evidence>
<feature type="region of interest" description="Disordered" evidence="1">
    <location>
        <begin position="602"/>
        <end position="621"/>
    </location>
</feature>
<accession>A0A7X1G0D7</accession>
<dbReference type="Proteomes" id="UP000551327">
    <property type="component" value="Unassembled WGS sequence"/>
</dbReference>
<protein>
    <submittedName>
        <fullName evidence="2">Uncharacterized protein</fullName>
    </submittedName>
</protein>
<evidence type="ECO:0000313" key="2">
    <source>
        <dbReference type="EMBL" id="MBC2669667.1"/>
    </source>
</evidence>
<proteinExistence type="predicted"/>
<sequence>MPAVTVVTRIEAETEGQDILSLSPRAVLVLPQARAALLQHTHDAGGAPLLTLFIRDQEISWDDPRHFALAEALTAGLPLAAGELATRSGLDWAEARPMLADLLQAGILVRADACPVAAERHHNQPMPSPLPPAPLDRARSWMDAESLMRELTGSEIDLAWLETVVPVFRTAHLFLDRDGRHVGEANAFPAAARTEVPTEWRGCPYPGNRYQPDKPMNMTALKAMRAQWRQMMGLLGPIREAYLRRFPEARQGWTVAHVERLTVCVLALPSYLMLRFDRPTANGDLHPALSNLFRVTDGLRMTMHHMLFVPLFEPMHAPDAPVTPEHILAYAERNFLFHSEHGVCAGPRFMIEDFLAVLLDGAAPRSGFDAMIDPELAAALDLLEPALDYGLLGLQTFGTVFTLWPAMARCYARLHEVLAGGTRPVAAAMAERFVGHFDALSHRSFLASEDWRTHREAVYDDMFAACARGVAGDWPELPLSLQIGGAGAIDPAAQLALAAAAAEHFGADSGALAAEFAGIVGDFLGRAQRILGLAETIQTRLGRLLHRPAPGRALSLQDLNRYHVLMGADQRSVPFLPDELHQLLGLTIAVDARSIRIARKPASALPHSPTPVSADIRAQAR</sequence>